<dbReference type="InterPro" id="IPR012334">
    <property type="entry name" value="Pectin_lyas_fold"/>
</dbReference>
<dbReference type="Pfam" id="PF12545">
    <property type="entry name" value="DUF3739"/>
    <property type="match status" value="1"/>
</dbReference>
<dbReference type="InterPro" id="IPR021026">
    <property type="entry name" value="Filamn_hemagglutn_DUF3739"/>
</dbReference>
<feature type="non-terminal residue" evidence="2">
    <location>
        <position position="1"/>
    </location>
</feature>
<gene>
    <name evidence="2" type="ORF">MNBD_GAMMA25-265</name>
</gene>
<dbReference type="EMBL" id="UOFY01000052">
    <property type="protein sequence ID" value="VAX10527.1"/>
    <property type="molecule type" value="Genomic_DNA"/>
</dbReference>
<protein>
    <submittedName>
        <fullName evidence="2">Filamentous haemagglutinin family outer membrane protein associated with VreARI signalling system</fullName>
    </submittedName>
</protein>
<dbReference type="Gene3D" id="2.160.20.10">
    <property type="entry name" value="Single-stranded right-handed beta-helix, Pectin lyase-like"/>
    <property type="match status" value="1"/>
</dbReference>
<reference evidence="2" key="1">
    <citation type="submission" date="2018-06" db="EMBL/GenBank/DDBJ databases">
        <authorList>
            <person name="Zhirakovskaya E."/>
        </authorList>
    </citation>
    <scope>NUCLEOTIDE SEQUENCE</scope>
</reference>
<name>A0A3B1C0U6_9ZZZZ</name>
<organism evidence="2">
    <name type="scientific">hydrothermal vent metagenome</name>
    <dbReference type="NCBI Taxonomy" id="652676"/>
    <lineage>
        <taxon>unclassified sequences</taxon>
        <taxon>metagenomes</taxon>
        <taxon>ecological metagenomes</taxon>
    </lineage>
</organism>
<accession>A0A3B1C0U6</accession>
<evidence type="ECO:0000313" key="2">
    <source>
        <dbReference type="EMBL" id="VAX10527.1"/>
    </source>
</evidence>
<proteinExistence type="predicted"/>
<sequence length="2015" mass="211274">TIKADDVVIAKHGDVSGEMQAVFGSDAIAIINNFSQSDKATPVLSAGGRLAIEADTITQAGVLRAPLGEISLSADSLLTLQAGSLTSTSARDQIIPFGRTSETGLDWQYDFREGDTLRVTRPSEKRILLSSADVRFNEGAVIDMSGGGDLQAWEFVSGPGGTHDVFASDTGSFAVIPTYTEYAPYDEGETKTAGFKVGDTVYLSGVGDLPAGEYALLPARYALLEGAYLVTPREGFSNITPGTNNYLLDKTPVVAGQYRLAATGVHDQFWNGFAVETSTQARRRAEMILTSANQYYTDKALADETLIPLLPQDAGQLSISALSRLDLAGELRSAAEGDGRGGRLDIEATNLAIVSQRSASGVNDVRVELLVEELNQLDMESLLLGGVRRQTDAGTEITVTTQMLTVETNSNDSDDTLNLSGTEILLAAQDRIDLNRGVTVRAEGEGGLGADTLIVNGDGALVRVSAGKQVSVSRIGSSGKQGTININEGALLDASSAMLLDASYETTINGKLETNNGSLNIGAERINLGNVSISATGLVLNRDLLDSLSLSELVMTSRKGIYVYGNVDFTFDNVVFDGAGIVSQGNGSNHFTVNADKLRFTNSTAGVDLASVSEDAFSVNAREIEFGKGDYMLAGFDTVNMNASEQIIGTGESNVTIKADIQLNTPLISSGNGANTNIDAAGYQFAISRLETEESLAAAGIGGHLSINAETIRNQGTILLPSGVLELNATQGLYIDDALIDVSGVSKSFRGEVKTAPGGKVILTSEQANVELTQSAHIDLSAADGGDAGTLKVDTAQGEFIWDGTISATAANGDGGRFDLNAQSMSDVFAVLNNKLLSAGFDESVSLRLGQGDIDVVAADTLKAHNLTLTADTGNVTINGLIDARGDNGGRVNLSAGDNVDVSGRIDASATTDEGDGGAVQLATIDSDNDGVGEINVNGEIDVSAGANGKGGDVGYRARRIDSNNDGQDDEIAIVNAGTVIGAAAVNYEAVRIYEDVNRITQTQLNQWQGDTQGYMNFADAIEARLNGNGGVNGRILPGLEIRSSGDMRIDTEIDFASWRYGGDGTPGVFTLLAEGDLLINKDISDGFEDGFIVSSYGAFPLANKLMMDESWSYRLVAGSNRKSANVMDVNMGTGNIKLANNTKVRTGTGFIDIASGNNLELSNDASVIYTAGRATEEDRRGELTNEIATGIFYAEYPINGGDIRIATGGDFQGAVSDQSLRDWLMSTGSWSRDEDHLGEMPTSWGLALTQTGTNLTGDPAISVFRRSIGALGGGDVNIDVVGDMQDVSVMMPTSGKPLGEHLSLDPLALDFSENRVEISGGGLLNVNTGGNINGGMFYLGKGEGNIRAEGGLLAGTNDIRPVFAMGDTQLNIVSKNELGIGAVFDPLIEQPTFNSAGNTYFFTYSDTSSLTLNSVSGDIHFYNDGNENEAIYPASLSASSLAGDIVIDEGFTLFPSVTGQLELLAANNIFATPGEAQIFMSDADPALVPNIDHPVTVDDLNFYQQFNPSGEADLIHAKTPLHIDDDVPVRIVAESGSISSPGSLWINVPKKAEVYAGRDIRNSNFIIQNINKDDRSRITAGRDFSYKIPRLFDGGVQSKVQKLQVAGPGQLILQAGRNIDLGTSVGIETIGNIKNPVLADNGADVIVIAGVKDNMDYAGFAETYVNQTDKYLAAVKTFIDNGVVDFDQDVASSASSAELESGREKFAGLDEQKQQAFLRELFLREIRDVGVKNAEEGSSDYQPAYDAIANLFPGSYEGNINLFFSKIHTIDGGNIQLLTPGGGVNAGLASSKGLSKKPSDLGIVAQREGKIDAFVRDDFEVNLSRVFTLAGGDIMIFSHQGDIDAGRGAKSAMAAPPVKQSFDEDGNLIVELPPLLQGSGIRTVASGDGEAGDVYLFAPQGVIDAGDAGIDSAGGFWGDAPLIIGGDNISVGGVSVGVPTASASLAAGLTGVSNLSASSSKMAEESTSSIGKTSEEAGFADTPMGFLNIELLGFGGGVTSTTAPSINTSSKIKF</sequence>
<evidence type="ECO:0000259" key="1">
    <source>
        <dbReference type="Pfam" id="PF12545"/>
    </source>
</evidence>
<feature type="domain" description="DUF3739" evidence="1">
    <location>
        <begin position="1832"/>
        <end position="1941"/>
    </location>
</feature>